<proteinExistence type="predicted"/>
<keyword evidence="1" id="KW-1133">Transmembrane helix</keyword>
<gene>
    <name evidence="2" type="ORF">ACFO8M_08505</name>
</gene>
<comment type="caution">
    <text evidence="2">The sequence shown here is derived from an EMBL/GenBank/DDBJ whole genome shotgun (WGS) entry which is preliminary data.</text>
</comment>
<sequence length="40" mass="4068">MQAAAGNATPLMAYTIVYAFSNVVLPLLGPIVVVIAHALG</sequence>
<keyword evidence="1" id="KW-0472">Membrane</keyword>
<feature type="transmembrane region" description="Helical" evidence="1">
    <location>
        <begin position="16"/>
        <end position="39"/>
    </location>
</feature>
<evidence type="ECO:0000313" key="3">
    <source>
        <dbReference type="Proteomes" id="UP001595712"/>
    </source>
</evidence>
<keyword evidence="3" id="KW-1185">Reference proteome</keyword>
<dbReference type="EMBL" id="JBHRWO010000008">
    <property type="protein sequence ID" value="MFC3492523.1"/>
    <property type="molecule type" value="Genomic_DNA"/>
</dbReference>
<reference evidence="3" key="1">
    <citation type="journal article" date="2019" name="Int. J. Syst. Evol. Microbiol.">
        <title>The Global Catalogue of Microorganisms (GCM) 10K type strain sequencing project: providing services to taxonomists for standard genome sequencing and annotation.</title>
        <authorList>
            <consortium name="The Broad Institute Genomics Platform"/>
            <consortium name="The Broad Institute Genome Sequencing Center for Infectious Disease"/>
            <person name="Wu L."/>
            <person name="Ma J."/>
        </authorList>
    </citation>
    <scope>NUCLEOTIDE SEQUENCE [LARGE SCALE GENOMIC DNA]</scope>
    <source>
        <strain evidence="3">CGMCC 4.7396</strain>
    </source>
</reference>
<organism evidence="2 3">
    <name type="scientific">Glycomyces rhizosphaerae</name>
    <dbReference type="NCBI Taxonomy" id="2054422"/>
    <lineage>
        <taxon>Bacteria</taxon>
        <taxon>Bacillati</taxon>
        <taxon>Actinomycetota</taxon>
        <taxon>Actinomycetes</taxon>
        <taxon>Glycomycetales</taxon>
        <taxon>Glycomycetaceae</taxon>
        <taxon>Glycomyces</taxon>
    </lineage>
</organism>
<name>A0ABV7PYE1_9ACTN</name>
<protein>
    <submittedName>
        <fullName evidence="2">Uncharacterized protein</fullName>
    </submittedName>
</protein>
<evidence type="ECO:0000256" key="1">
    <source>
        <dbReference type="SAM" id="Phobius"/>
    </source>
</evidence>
<evidence type="ECO:0000313" key="2">
    <source>
        <dbReference type="EMBL" id="MFC3492523.1"/>
    </source>
</evidence>
<keyword evidence="1" id="KW-0812">Transmembrane</keyword>
<dbReference type="Proteomes" id="UP001595712">
    <property type="component" value="Unassembled WGS sequence"/>
</dbReference>
<accession>A0ABV7PYE1</accession>